<gene>
    <name evidence="3" type="ORF">J2S73_001391</name>
</gene>
<dbReference type="PANTHER" id="PTHR33376:SF4">
    <property type="entry name" value="SIALIC ACID-BINDING PERIPLASMIC PROTEIN SIAP"/>
    <property type="match status" value="1"/>
</dbReference>
<dbReference type="RefSeq" id="WP_306884738.1">
    <property type="nucleotide sequence ID" value="NZ_JAUSUL010000001.1"/>
</dbReference>
<feature type="chain" id="PRO_5042148591" evidence="2">
    <location>
        <begin position="24"/>
        <end position="331"/>
    </location>
</feature>
<organism evidence="3 4">
    <name type="scientific">Amorphus orientalis</name>
    <dbReference type="NCBI Taxonomy" id="649198"/>
    <lineage>
        <taxon>Bacteria</taxon>
        <taxon>Pseudomonadati</taxon>
        <taxon>Pseudomonadota</taxon>
        <taxon>Alphaproteobacteria</taxon>
        <taxon>Hyphomicrobiales</taxon>
        <taxon>Amorphaceae</taxon>
        <taxon>Amorphus</taxon>
    </lineage>
</organism>
<proteinExistence type="predicted"/>
<evidence type="ECO:0000313" key="3">
    <source>
        <dbReference type="EMBL" id="MDQ0314954.1"/>
    </source>
</evidence>
<dbReference type="EMBL" id="JAUSUL010000001">
    <property type="protein sequence ID" value="MDQ0314954.1"/>
    <property type="molecule type" value="Genomic_DNA"/>
</dbReference>
<dbReference type="Gene3D" id="3.40.190.170">
    <property type="entry name" value="Bacterial extracellular solute-binding protein, family 7"/>
    <property type="match status" value="1"/>
</dbReference>
<dbReference type="CDD" id="cd13602">
    <property type="entry name" value="PBP2_TRAP_BpDctp6_7"/>
    <property type="match status" value="1"/>
</dbReference>
<keyword evidence="4" id="KW-1185">Reference proteome</keyword>
<dbReference type="PANTHER" id="PTHR33376">
    <property type="match status" value="1"/>
</dbReference>
<evidence type="ECO:0000313" key="4">
    <source>
        <dbReference type="Proteomes" id="UP001229244"/>
    </source>
</evidence>
<keyword evidence="1 2" id="KW-0732">Signal</keyword>
<dbReference type="GO" id="GO:0055085">
    <property type="term" value="P:transmembrane transport"/>
    <property type="evidence" value="ECO:0007669"/>
    <property type="project" value="InterPro"/>
</dbReference>
<feature type="signal peptide" evidence="2">
    <location>
        <begin position="1"/>
        <end position="23"/>
    </location>
</feature>
<name>A0AAE4ATF7_9HYPH</name>
<reference evidence="3" key="1">
    <citation type="submission" date="2023-07" db="EMBL/GenBank/DDBJ databases">
        <title>Genomic Encyclopedia of Type Strains, Phase IV (KMG-IV): sequencing the most valuable type-strain genomes for metagenomic binning, comparative biology and taxonomic classification.</title>
        <authorList>
            <person name="Goeker M."/>
        </authorList>
    </citation>
    <scope>NUCLEOTIDE SEQUENCE</scope>
    <source>
        <strain evidence="3">DSM 21202</strain>
    </source>
</reference>
<accession>A0AAE4ATF7</accession>
<evidence type="ECO:0000256" key="1">
    <source>
        <dbReference type="ARBA" id="ARBA00022729"/>
    </source>
</evidence>
<dbReference type="NCBIfam" id="NF037995">
    <property type="entry name" value="TRAP_S1"/>
    <property type="match status" value="1"/>
</dbReference>
<dbReference type="InterPro" id="IPR038404">
    <property type="entry name" value="TRAP_DctP_sf"/>
</dbReference>
<sequence>MKYKALSTLAAAGFVLAGTPAFAQTLNWDLVNEYDPNSIHAQVSDKFIEALKTDSNGEINVTAHHGASLGYKSLDQFDAVGDGAVQVATSYIGAWAGIDPVFLLPSLPFLAPTTQDTWALYQAAKPYYAKVLEENNQVLLFANPWPPSGIWAKKPVDSMEALEGLKIRTYDTNGTVTMRAAGASPIQLSWADVVPQLATNGIDAVLTSADGGAAAHLWEHLPVFTEVNYAMPLQIMHMNKDTYDSLTDEQKEAVQKAAKTAETYGWDLLAERVKTNYKTMRDNGMTVVEDVSPEYIEALTKAGQQAMEDWKAKFPQADELLASYEEDRKQQ</sequence>
<dbReference type="Pfam" id="PF03480">
    <property type="entry name" value="DctP"/>
    <property type="match status" value="1"/>
</dbReference>
<comment type="caution">
    <text evidence="3">The sequence shown here is derived from an EMBL/GenBank/DDBJ whole genome shotgun (WGS) entry which is preliminary data.</text>
</comment>
<dbReference type="InterPro" id="IPR018389">
    <property type="entry name" value="DctP_fam"/>
</dbReference>
<evidence type="ECO:0000256" key="2">
    <source>
        <dbReference type="SAM" id="SignalP"/>
    </source>
</evidence>
<dbReference type="SUPFAM" id="SSF53850">
    <property type="entry name" value="Periplasmic binding protein-like II"/>
    <property type="match status" value="1"/>
</dbReference>
<protein>
    <submittedName>
        <fullName evidence="3">TRAP-type C4-dicarboxylate transport system substrate-binding protein</fullName>
    </submittedName>
</protein>
<dbReference type="Proteomes" id="UP001229244">
    <property type="component" value="Unassembled WGS sequence"/>
</dbReference>
<dbReference type="AlphaFoldDB" id="A0AAE4ATF7"/>